<evidence type="ECO:0000313" key="1">
    <source>
        <dbReference type="EMBL" id="KAF2469979.1"/>
    </source>
</evidence>
<dbReference type="EMBL" id="MU003509">
    <property type="protein sequence ID" value="KAF2469979.1"/>
    <property type="molecule type" value="Genomic_DNA"/>
</dbReference>
<dbReference type="Proteomes" id="UP000799755">
    <property type="component" value="Unassembled WGS sequence"/>
</dbReference>
<evidence type="ECO:0000313" key="2">
    <source>
        <dbReference type="Proteomes" id="UP000799755"/>
    </source>
</evidence>
<gene>
    <name evidence="1" type="ORF">BDR25DRAFT_369896</name>
</gene>
<sequence length="383" mass="40038">MSTYKALVISAFDKPIAVQELPTPTITPGSALINPLYAGLQPYSRAIFTGKVPYPLILPLTPGTTCIARVEAVGADATSLNPGDIVWVDATILGRDNPDNQILLALHGGSNAGSQKLMADVWRNGCCGEKTLVPLENCHVLPESLFKTKEEGGMGYHFKDLSTLSTVLVPYGGLESAGVGAGTTVIVAPATGKFSGGAVLAALAMGAKVIAAGRNEAGLQKLFNFPGAKERLTTVKLQSDVEKDAASLLAATGGKGAHVYIDLSPPAASGPTTASHIKSSILALRRNGQAVMMGGVTSNIELNYGLLMFQNISVRGQFMYDRRQIEQFIQMLENGNLILGESVGLTVAGSFPMEKAEEALDLAEKGTGWGNDVLVAPNGEEGI</sequence>
<keyword evidence="2" id="KW-1185">Reference proteome</keyword>
<protein>
    <submittedName>
        <fullName evidence="1">Isopropanol dehydrogenase</fullName>
    </submittedName>
</protein>
<proteinExistence type="predicted"/>
<name>A0ACB6QSL3_9PLEO</name>
<accession>A0ACB6QSL3</accession>
<comment type="caution">
    <text evidence="1">The sequence shown here is derived from an EMBL/GenBank/DDBJ whole genome shotgun (WGS) entry which is preliminary data.</text>
</comment>
<reference evidence="1" key="1">
    <citation type="journal article" date="2020" name="Stud. Mycol.">
        <title>101 Dothideomycetes genomes: a test case for predicting lifestyles and emergence of pathogens.</title>
        <authorList>
            <person name="Haridas S."/>
            <person name="Albert R."/>
            <person name="Binder M."/>
            <person name="Bloem J."/>
            <person name="Labutti K."/>
            <person name="Salamov A."/>
            <person name="Andreopoulos B."/>
            <person name="Baker S."/>
            <person name="Barry K."/>
            <person name="Bills G."/>
            <person name="Bluhm B."/>
            <person name="Cannon C."/>
            <person name="Castanera R."/>
            <person name="Culley D."/>
            <person name="Daum C."/>
            <person name="Ezra D."/>
            <person name="Gonzalez J."/>
            <person name="Henrissat B."/>
            <person name="Kuo A."/>
            <person name="Liang C."/>
            <person name="Lipzen A."/>
            <person name="Lutzoni F."/>
            <person name="Magnuson J."/>
            <person name="Mondo S."/>
            <person name="Nolan M."/>
            <person name="Ohm R."/>
            <person name="Pangilinan J."/>
            <person name="Park H.-J."/>
            <person name="Ramirez L."/>
            <person name="Alfaro M."/>
            <person name="Sun H."/>
            <person name="Tritt A."/>
            <person name="Yoshinaga Y."/>
            <person name="Zwiers L.-H."/>
            <person name="Turgeon B."/>
            <person name="Goodwin S."/>
            <person name="Spatafora J."/>
            <person name="Crous P."/>
            <person name="Grigoriev I."/>
        </authorList>
    </citation>
    <scope>NUCLEOTIDE SEQUENCE</scope>
    <source>
        <strain evidence="1">ATCC 200398</strain>
    </source>
</reference>
<organism evidence="1 2">
    <name type="scientific">Lindgomyces ingoldianus</name>
    <dbReference type="NCBI Taxonomy" id="673940"/>
    <lineage>
        <taxon>Eukaryota</taxon>
        <taxon>Fungi</taxon>
        <taxon>Dikarya</taxon>
        <taxon>Ascomycota</taxon>
        <taxon>Pezizomycotina</taxon>
        <taxon>Dothideomycetes</taxon>
        <taxon>Pleosporomycetidae</taxon>
        <taxon>Pleosporales</taxon>
        <taxon>Lindgomycetaceae</taxon>
        <taxon>Lindgomyces</taxon>
    </lineage>
</organism>